<protein>
    <submittedName>
        <fullName evidence="1">Uncharacterized protein</fullName>
    </submittedName>
</protein>
<proteinExistence type="predicted"/>
<evidence type="ECO:0000313" key="2">
    <source>
        <dbReference type="Proteomes" id="UP001165190"/>
    </source>
</evidence>
<gene>
    <name evidence="1" type="ORF">HRI_002631500</name>
</gene>
<dbReference type="EMBL" id="BSYR01000023">
    <property type="protein sequence ID" value="GMI89622.1"/>
    <property type="molecule type" value="Genomic_DNA"/>
</dbReference>
<dbReference type="PANTHER" id="PTHR33116">
    <property type="entry name" value="REVERSE TRANSCRIPTASE ZINC-BINDING DOMAIN-CONTAINING PROTEIN-RELATED-RELATED"/>
    <property type="match status" value="1"/>
</dbReference>
<keyword evidence="2" id="KW-1185">Reference proteome</keyword>
<comment type="caution">
    <text evidence="1">The sequence shown here is derived from an EMBL/GenBank/DDBJ whole genome shotgun (WGS) entry which is preliminary data.</text>
</comment>
<reference evidence="1" key="1">
    <citation type="submission" date="2023-05" db="EMBL/GenBank/DDBJ databases">
        <title>Genome and transcriptome analyses reveal genes involved in the formation of fine ridges on petal epidermal cells in Hibiscus trionum.</title>
        <authorList>
            <person name="Koshimizu S."/>
            <person name="Masuda S."/>
            <person name="Ishii T."/>
            <person name="Shirasu K."/>
            <person name="Hoshino A."/>
            <person name="Arita M."/>
        </authorList>
    </citation>
    <scope>NUCLEOTIDE SEQUENCE</scope>
    <source>
        <strain evidence="1">Hamamatsu line</strain>
    </source>
</reference>
<dbReference type="Proteomes" id="UP001165190">
    <property type="component" value="Unassembled WGS sequence"/>
</dbReference>
<name>A0A9W7I5U9_HIBTR</name>
<dbReference type="PANTHER" id="PTHR33116:SF75">
    <property type="entry name" value="RIBONUCLEASE H PROTEIN"/>
    <property type="match status" value="1"/>
</dbReference>
<sequence>MSLFEMPAGIAVKLNKLYAQFIWGPNASRPIHWVKWVDVAKPREVGGLGLVDFRTKNRALLNKWVWQYSHEPESLWRLLVDAKYDQQSNTLLPGPIDARKQSWVWKNITKPLLDTDDVFNNNIVCKLGDGSLIKSWDPSLKLAFLRVFSLAIKKEGKVCEFGSIVHGR</sequence>
<dbReference type="OrthoDB" id="1716971at2759"/>
<accession>A0A9W7I5U9</accession>
<dbReference type="AlphaFoldDB" id="A0A9W7I5U9"/>
<organism evidence="1 2">
    <name type="scientific">Hibiscus trionum</name>
    <name type="common">Flower of an hour</name>
    <dbReference type="NCBI Taxonomy" id="183268"/>
    <lineage>
        <taxon>Eukaryota</taxon>
        <taxon>Viridiplantae</taxon>
        <taxon>Streptophyta</taxon>
        <taxon>Embryophyta</taxon>
        <taxon>Tracheophyta</taxon>
        <taxon>Spermatophyta</taxon>
        <taxon>Magnoliopsida</taxon>
        <taxon>eudicotyledons</taxon>
        <taxon>Gunneridae</taxon>
        <taxon>Pentapetalae</taxon>
        <taxon>rosids</taxon>
        <taxon>malvids</taxon>
        <taxon>Malvales</taxon>
        <taxon>Malvaceae</taxon>
        <taxon>Malvoideae</taxon>
        <taxon>Hibiscus</taxon>
    </lineage>
</organism>
<evidence type="ECO:0000313" key="1">
    <source>
        <dbReference type="EMBL" id="GMI89622.1"/>
    </source>
</evidence>